<evidence type="ECO:0000313" key="26">
    <source>
        <dbReference type="EMBL" id="CAG9564455.1"/>
    </source>
</evidence>
<dbReference type="SUPFAM" id="SSF49562">
    <property type="entry name" value="C2 domain (Calcium/lipid-binding domain, CaLB)"/>
    <property type="match status" value="1"/>
</dbReference>
<evidence type="ECO:0000256" key="6">
    <source>
        <dbReference type="ARBA" id="ARBA00013081"/>
    </source>
</evidence>
<dbReference type="EC" id="3.1.3.48" evidence="5"/>
<dbReference type="GO" id="GO:0008285">
    <property type="term" value="P:negative regulation of cell population proliferation"/>
    <property type="evidence" value="ECO:0007669"/>
    <property type="project" value="TreeGrafter"/>
</dbReference>
<dbReference type="GO" id="GO:0043491">
    <property type="term" value="P:phosphatidylinositol 3-kinase/protein kinase B signal transduction"/>
    <property type="evidence" value="ECO:0007669"/>
    <property type="project" value="TreeGrafter"/>
</dbReference>
<evidence type="ECO:0000256" key="13">
    <source>
        <dbReference type="ARBA" id="ARBA00034268"/>
    </source>
</evidence>
<gene>
    <name evidence="26" type="ORF">DCHRY22_LOCUS5450</name>
</gene>
<dbReference type="Proteomes" id="UP000789524">
    <property type="component" value="Unassembled WGS sequence"/>
</dbReference>
<dbReference type="GO" id="GO:0005634">
    <property type="term" value="C:nucleus"/>
    <property type="evidence" value="ECO:0007669"/>
    <property type="project" value="TreeGrafter"/>
</dbReference>
<dbReference type="PROSITE" id="PS51181">
    <property type="entry name" value="PPASE_TENSIN"/>
    <property type="match status" value="1"/>
</dbReference>
<evidence type="ECO:0000259" key="23">
    <source>
        <dbReference type="PROSITE" id="PS50056"/>
    </source>
</evidence>
<dbReference type="InterPro" id="IPR029021">
    <property type="entry name" value="Prot-tyrosine_phosphatase-like"/>
</dbReference>
<keyword evidence="10" id="KW-0443">Lipid metabolism</keyword>
<dbReference type="EC" id="3.1.3.67" evidence="4"/>
<dbReference type="Gene3D" id="2.60.40.1110">
    <property type="match status" value="1"/>
</dbReference>
<dbReference type="GO" id="GO:0004722">
    <property type="term" value="F:protein serine/threonine phosphatase activity"/>
    <property type="evidence" value="ECO:0007669"/>
    <property type="project" value="UniProtKB-EC"/>
</dbReference>
<dbReference type="InterPro" id="IPR029023">
    <property type="entry name" value="Tensin_phosphatase"/>
</dbReference>
<dbReference type="GO" id="GO:0004725">
    <property type="term" value="F:protein tyrosine phosphatase activity"/>
    <property type="evidence" value="ECO:0007669"/>
    <property type="project" value="UniProtKB-EC"/>
</dbReference>
<evidence type="ECO:0000259" key="24">
    <source>
        <dbReference type="PROSITE" id="PS51181"/>
    </source>
</evidence>
<evidence type="ECO:0000256" key="12">
    <source>
        <dbReference type="ARBA" id="ARBA00034256"/>
    </source>
</evidence>
<keyword evidence="8" id="KW-0378">Hydrolase</keyword>
<dbReference type="InterPro" id="IPR016130">
    <property type="entry name" value="Tyr_Pase_AS"/>
</dbReference>
<comment type="catalytic activity">
    <reaction evidence="13">
        <text>1,2-dioctanoyl-sn-glycero-3-phospho-(1D-myo-inositol-3,4,5-trisphosphate) + H2O = 1,2-dioctanoyl-sn-glycero-3-phospho-(1D-myo-inositol-4,5-bisphosphate) + phosphate</text>
        <dbReference type="Rhea" id="RHEA:43552"/>
        <dbReference type="ChEBI" id="CHEBI:15377"/>
        <dbReference type="ChEBI" id="CHEBI:43474"/>
        <dbReference type="ChEBI" id="CHEBI:83416"/>
        <dbReference type="ChEBI" id="CHEBI:83419"/>
    </reaction>
    <physiologicalReaction direction="left-to-right" evidence="13">
        <dbReference type="Rhea" id="RHEA:43553"/>
    </physiologicalReaction>
</comment>
<keyword evidence="27" id="KW-1185">Reference proteome</keyword>
<dbReference type="OrthoDB" id="16692at2759"/>
<dbReference type="Pfam" id="PF22784">
    <property type="entry name" value="PTP-SAK"/>
    <property type="match status" value="1"/>
</dbReference>
<evidence type="ECO:0000256" key="7">
    <source>
        <dbReference type="ARBA" id="ARBA00022490"/>
    </source>
</evidence>
<dbReference type="GO" id="GO:0050793">
    <property type="term" value="P:regulation of developmental process"/>
    <property type="evidence" value="ECO:0007669"/>
    <property type="project" value="UniProtKB-ARBA"/>
</dbReference>
<feature type="region of interest" description="Disordered" evidence="22">
    <location>
        <begin position="392"/>
        <end position="418"/>
    </location>
</feature>
<dbReference type="EC" id="3.1.3.16" evidence="6"/>
<dbReference type="PANTHER" id="PTHR12305:SF81">
    <property type="entry name" value="PHOSPHATIDYLINOSITOL 3,4,5-TRISPHOSPHATE 3-PHOSPHATASE AND DUAL-SPECIFICITY PROTEIN PHOSPHATASE PTEN"/>
    <property type="match status" value="1"/>
</dbReference>
<evidence type="ECO:0000256" key="8">
    <source>
        <dbReference type="ARBA" id="ARBA00022801"/>
    </source>
</evidence>
<accession>A0A8J2QJR7</accession>
<dbReference type="GO" id="GO:0051896">
    <property type="term" value="P:regulation of phosphatidylinositol 3-kinase/protein kinase B signal transduction"/>
    <property type="evidence" value="ECO:0007669"/>
    <property type="project" value="TreeGrafter"/>
</dbReference>
<keyword evidence="9" id="KW-0904">Protein phosphatase</keyword>
<evidence type="ECO:0000256" key="5">
    <source>
        <dbReference type="ARBA" id="ARBA00013064"/>
    </source>
</evidence>
<evidence type="ECO:0000256" key="19">
    <source>
        <dbReference type="ARBA" id="ARBA00047986"/>
    </source>
</evidence>
<dbReference type="PROSITE" id="PS00383">
    <property type="entry name" value="TYR_PHOSPHATASE_1"/>
    <property type="match status" value="1"/>
</dbReference>
<dbReference type="AlphaFoldDB" id="A0A8J2QJR7"/>
<dbReference type="PROSITE" id="PS51182">
    <property type="entry name" value="C2_TENSIN"/>
    <property type="match status" value="1"/>
</dbReference>
<evidence type="ECO:0000256" key="18">
    <source>
        <dbReference type="ARBA" id="ARBA00044309"/>
    </source>
</evidence>
<comment type="catalytic activity">
    <reaction evidence="15">
        <text>1D-myo-inositol 1,3,4,5-tetrakisphosphate + H2O = 1D-myo-inositol 1,4,5-trisphosphate + phosphate</text>
        <dbReference type="Rhea" id="RHEA:77155"/>
        <dbReference type="ChEBI" id="CHEBI:15377"/>
        <dbReference type="ChEBI" id="CHEBI:43474"/>
        <dbReference type="ChEBI" id="CHEBI:57895"/>
        <dbReference type="ChEBI" id="CHEBI:203600"/>
    </reaction>
    <physiologicalReaction direction="left-to-right" evidence="15">
        <dbReference type="Rhea" id="RHEA:77156"/>
    </physiologicalReaction>
</comment>
<feature type="domain" description="Phosphatase tensin-type" evidence="24">
    <location>
        <begin position="66"/>
        <end position="237"/>
    </location>
</feature>
<evidence type="ECO:0000256" key="2">
    <source>
        <dbReference type="ARBA" id="ARBA00004496"/>
    </source>
</evidence>
<dbReference type="GO" id="GO:0016314">
    <property type="term" value="F:phosphatidylinositol-3,4,5-trisphosphate 3-phosphatase activity"/>
    <property type="evidence" value="ECO:0007669"/>
    <property type="project" value="UniProtKB-EC"/>
</dbReference>
<name>A0A8J2QJR7_9NEOP</name>
<dbReference type="GO" id="GO:0046856">
    <property type="term" value="P:phosphatidylinositol dephosphorylation"/>
    <property type="evidence" value="ECO:0007669"/>
    <property type="project" value="TreeGrafter"/>
</dbReference>
<dbReference type="GO" id="GO:0043005">
    <property type="term" value="C:neuron projection"/>
    <property type="evidence" value="ECO:0007669"/>
    <property type="project" value="UniProtKB-SubCell"/>
</dbReference>
<dbReference type="FunFam" id="3.90.190.10:FF:000029">
    <property type="entry name" value="Phosphatidylinositol 3,4,5-trisphosphate 3-phosphatase and dual-specificity protein phosphatase PTEN"/>
    <property type="match status" value="1"/>
</dbReference>
<comment type="subcellular location">
    <subcellularLocation>
        <location evidence="1">Cell projection</location>
        <location evidence="1">Neuron projection</location>
    </subcellularLocation>
    <subcellularLocation>
        <location evidence="2">Cytoplasm</location>
    </subcellularLocation>
</comment>
<comment type="catalytic activity">
    <reaction evidence="16">
        <text>a 1,2-diacyl-sn-glycero-3-phospho-(1D-myo-inositol-3,4,5-trisphosphate) + H2O = a 1,2-diacyl-sn-glycero-3-phospho-(1D-myo-inositol-4,5-bisphosphate) + phosphate</text>
        <dbReference type="Rhea" id="RHEA:25017"/>
        <dbReference type="ChEBI" id="CHEBI:15377"/>
        <dbReference type="ChEBI" id="CHEBI:43474"/>
        <dbReference type="ChEBI" id="CHEBI:57836"/>
        <dbReference type="ChEBI" id="CHEBI:58456"/>
        <dbReference type="EC" id="3.1.3.67"/>
    </reaction>
    <physiologicalReaction direction="left-to-right" evidence="16">
        <dbReference type="Rhea" id="RHEA:25018"/>
    </physiologicalReaction>
</comment>
<keyword evidence="7" id="KW-0963">Cytoplasm</keyword>
<feature type="domain" description="C2 tensin-type" evidence="25">
    <location>
        <begin position="242"/>
        <end position="388"/>
    </location>
</feature>
<evidence type="ECO:0000256" key="22">
    <source>
        <dbReference type="SAM" id="MobiDB-lite"/>
    </source>
</evidence>
<evidence type="ECO:0000256" key="4">
    <source>
        <dbReference type="ARBA" id="ARBA00013015"/>
    </source>
</evidence>
<dbReference type="InterPro" id="IPR000387">
    <property type="entry name" value="Tyr_Pase_dom"/>
</dbReference>
<evidence type="ECO:0000256" key="9">
    <source>
        <dbReference type="ARBA" id="ARBA00022912"/>
    </source>
</evidence>
<evidence type="ECO:0000256" key="21">
    <source>
        <dbReference type="ARBA" id="ARBA00051341"/>
    </source>
</evidence>
<dbReference type="InterPro" id="IPR057023">
    <property type="entry name" value="PTP-SAK"/>
</dbReference>
<protein>
    <recommendedName>
        <fullName evidence="14">Phosphatidylinositol 3,4,5-trisphosphate 3-phosphatase and dual-specificity protein phosphatase PTEN</fullName>
        <ecNumber evidence="6">3.1.3.16</ecNumber>
        <ecNumber evidence="5">3.1.3.48</ecNumber>
        <ecNumber evidence="4">3.1.3.67</ecNumber>
    </recommendedName>
    <alternativeName>
        <fullName evidence="18">Inositol polyphosphate 3-phosphatase</fullName>
    </alternativeName>
</protein>
<sequence>MGVCVSCRRRERKAPEKHWVPVAGGPAKGAVAELLPRRVDLQAMANSISNIKMTNPIKGIVSKRRKRYVKDGFNLDLAYITDRLIAMGFPAEKLEGVYRNHIDEVYRFLEQKHKDHYMIYNLCAEREYDYTKFNKRVQVFAFKDHEPPKIGQIQPFCEDVHNWLSKDPRNVAAVHCKAGKGRTGTMVCCYLLYSGQKTTADEALKYYGNKRTHDEKGVTIPSQRRYVEYYAALVRGGLSYRATRVHVRELLMYPPPAFNGSQCTLQLTVTQADPFHKTSLGSHEVRRHESVARVVASACAPLAGDVRVDVYCKPKMKMRKERLFHFWFNTYFVTAGVGATNVPAPIDSQNQETFKLTLDKWQLDDAHKDKQHKMYSADFKVELIVHKLPESSTFSVPRGPSPATSSSDPDTEHEQEWDSGENYTTDKYIEHAHIDPNTDCEVADGPGQYHRGECDALTTSDLLYTLRPSPPYYLSNVDYPEHFPDCITVNRSSPTHTEANTNGDLYTDTEPVMFDGHKLADYRLEKLPEYTHSGYYEDKDNFNVPGEEYREGEGVEYRGDETKQYDRNKKCKEPTKTRLSLGDMRASWREFRKKKNRND</sequence>
<dbReference type="InterPro" id="IPR051281">
    <property type="entry name" value="Dual-spec_lipid-protein_phosph"/>
</dbReference>
<reference evidence="26" key="1">
    <citation type="submission" date="2021-09" db="EMBL/GenBank/DDBJ databases">
        <authorList>
            <person name="Martin H S."/>
        </authorList>
    </citation>
    <scope>NUCLEOTIDE SEQUENCE</scope>
</reference>
<dbReference type="Pfam" id="PF10409">
    <property type="entry name" value="PTEN_C2"/>
    <property type="match status" value="1"/>
</dbReference>
<comment type="catalytic activity">
    <reaction evidence="17">
        <text>1D-myo-inositol 1,3,4,5,6-pentakisphosphate + H2O = 1D-myo-inositol 1,4,5,6-tetrakisphosphate + phosphate</text>
        <dbReference type="Rhea" id="RHEA:77143"/>
        <dbReference type="ChEBI" id="CHEBI:15377"/>
        <dbReference type="ChEBI" id="CHEBI:43474"/>
        <dbReference type="ChEBI" id="CHEBI:57627"/>
        <dbReference type="ChEBI" id="CHEBI:57733"/>
    </reaction>
    <physiologicalReaction direction="left-to-right" evidence="17">
        <dbReference type="Rhea" id="RHEA:77144"/>
    </physiologicalReaction>
</comment>
<evidence type="ECO:0000256" key="1">
    <source>
        <dbReference type="ARBA" id="ARBA00004487"/>
    </source>
</evidence>
<dbReference type="SUPFAM" id="SSF52799">
    <property type="entry name" value="(Phosphotyrosine protein) phosphatases II"/>
    <property type="match status" value="1"/>
</dbReference>
<dbReference type="CDD" id="cd14509">
    <property type="entry name" value="PTP_PTEN"/>
    <property type="match status" value="1"/>
</dbReference>
<keyword evidence="11" id="KW-0966">Cell projection</keyword>
<comment type="similarity">
    <text evidence="3">Belongs to the PTEN phosphatase protein family.</text>
</comment>
<dbReference type="GO" id="GO:0005829">
    <property type="term" value="C:cytosol"/>
    <property type="evidence" value="ECO:0007669"/>
    <property type="project" value="TreeGrafter"/>
</dbReference>
<comment type="catalytic activity">
    <reaction evidence="20">
        <text>O-phospho-L-threonyl-[protein] + H2O = L-threonyl-[protein] + phosphate</text>
        <dbReference type="Rhea" id="RHEA:47004"/>
        <dbReference type="Rhea" id="RHEA-COMP:11060"/>
        <dbReference type="Rhea" id="RHEA-COMP:11605"/>
        <dbReference type="ChEBI" id="CHEBI:15377"/>
        <dbReference type="ChEBI" id="CHEBI:30013"/>
        <dbReference type="ChEBI" id="CHEBI:43474"/>
        <dbReference type="ChEBI" id="CHEBI:61977"/>
        <dbReference type="EC" id="3.1.3.16"/>
    </reaction>
    <physiologicalReaction direction="left-to-right" evidence="20">
        <dbReference type="Rhea" id="RHEA:47005"/>
    </physiologicalReaction>
</comment>
<evidence type="ECO:0000256" key="11">
    <source>
        <dbReference type="ARBA" id="ARBA00023273"/>
    </source>
</evidence>
<dbReference type="InterPro" id="IPR035892">
    <property type="entry name" value="C2_domain_sf"/>
</dbReference>
<dbReference type="InterPro" id="IPR014020">
    <property type="entry name" value="Tensin_C2-dom"/>
</dbReference>
<evidence type="ECO:0000256" key="17">
    <source>
        <dbReference type="ARBA" id="ARBA00043762"/>
    </source>
</evidence>
<feature type="domain" description="Tyrosine specific protein phosphatases" evidence="23">
    <location>
        <begin position="154"/>
        <end position="211"/>
    </location>
</feature>
<dbReference type="GO" id="GO:0005886">
    <property type="term" value="C:plasma membrane"/>
    <property type="evidence" value="ECO:0007669"/>
    <property type="project" value="TreeGrafter"/>
</dbReference>
<evidence type="ECO:0000256" key="14">
    <source>
        <dbReference type="ARBA" id="ARBA00034338"/>
    </source>
</evidence>
<organism evidence="26 27">
    <name type="scientific">Danaus chrysippus</name>
    <name type="common">African queen</name>
    <dbReference type="NCBI Taxonomy" id="151541"/>
    <lineage>
        <taxon>Eukaryota</taxon>
        <taxon>Metazoa</taxon>
        <taxon>Ecdysozoa</taxon>
        <taxon>Arthropoda</taxon>
        <taxon>Hexapoda</taxon>
        <taxon>Insecta</taxon>
        <taxon>Pterygota</taxon>
        <taxon>Neoptera</taxon>
        <taxon>Endopterygota</taxon>
        <taxon>Lepidoptera</taxon>
        <taxon>Glossata</taxon>
        <taxon>Ditrysia</taxon>
        <taxon>Papilionoidea</taxon>
        <taxon>Nymphalidae</taxon>
        <taxon>Danainae</taxon>
        <taxon>Danaini</taxon>
        <taxon>Danaina</taxon>
        <taxon>Danaus</taxon>
        <taxon>Anosia</taxon>
    </lineage>
</organism>
<dbReference type="SMART" id="SM01301">
    <property type="entry name" value="PTPlike_phytase"/>
    <property type="match status" value="1"/>
</dbReference>
<evidence type="ECO:0000256" key="10">
    <source>
        <dbReference type="ARBA" id="ARBA00023098"/>
    </source>
</evidence>
<comment type="catalytic activity">
    <reaction evidence="21">
        <text>O-phospho-L-tyrosyl-[protein] + H2O = L-tyrosyl-[protein] + phosphate</text>
        <dbReference type="Rhea" id="RHEA:10684"/>
        <dbReference type="Rhea" id="RHEA-COMP:10136"/>
        <dbReference type="Rhea" id="RHEA-COMP:20101"/>
        <dbReference type="ChEBI" id="CHEBI:15377"/>
        <dbReference type="ChEBI" id="CHEBI:43474"/>
        <dbReference type="ChEBI" id="CHEBI:46858"/>
        <dbReference type="ChEBI" id="CHEBI:61978"/>
        <dbReference type="EC" id="3.1.3.48"/>
    </reaction>
    <physiologicalReaction direction="left-to-right" evidence="21">
        <dbReference type="Rhea" id="RHEA:10685"/>
    </physiologicalReaction>
</comment>
<evidence type="ECO:0000256" key="20">
    <source>
        <dbReference type="ARBA" id="ARBA00048832"/>
    </source>
</evidence>
<dbReference type="EMBL" id="CAKASE010000051">
    <property type="protein sequence ID" value="CAG9564455.1"/>
    <property type="molecule type" value="Genomic_DNA"/>
</dbReference>
<evidence type="ECO:0000256" key="16">
    <source>
        <dbReference type="ARBA" id="ARBA00043760"/>
    </source>
</evidence>
<evidence type="ECO:0000259" key="25">
    <source>
        <dbReference type="PROSITE" id="PS51182"/>
    </source>
</evidence>
<evidence type="ECO:0000256" key="3">
    <source>
        <dbReference type="ARBA" id="ARBA00007881"/>
    </source>
</evidence>
<dbReference type="PROSITE" id="PS50056">
    <property type="entry name" value="TYR_PHOSPHATASE_2"/>
    <property type="match status" value="1"/>
</dbReference>
<dbReference type="SMART" id="SM01326">
    <property type="entry name" value="PTEN_C2"/>
    <property type="match status" value="1"/>
</dbReference>
<evidence type="ECO:0000256" key="15">
    <source>
        <dbReference type="ARBA" id="ARBA00043734"/>
    </source>
</evidence>
<dbReference type="PANTHER" id="PTHR12305">
    <property type="entry name" value="PHOSPHATASE WITH HOMOLOGY TO TENSIN"/>
    <property type="match status" value="1"/>
</dbReference>
<comment type="caution">
    <text evidence="26">The sequence shown here is derived from an EMBL/GenBank/DDBJ whole genome shotgun (WGS) entry which is preliminary data.</text>
</comment>
<proteinExistence type="inferred from homology"/>
<evidence type="ECO:0000313" key="27">
    <source>
        <dbReference type="Proteomes" id="UP000789524"/>
    </source>
</evidence>
<dbReference type="Gene3D" id="3.90.190.10">
    <property type="entry name" value="Protein tyrosine phosphatase superfamily"/>
    <property type="match status" value="1"/>
</dbReference>
<comment type="catalytic activity">
    <reaction evidence="12">
        <text>1,2-dihexadecanoyl-sn-glycero-3-phospho-(1D-myo-inositol-3,4,5-trisphosphate) + H2O = 1,2-dihexadecanoyl-sn-glycero-3-phospho-(1D-myo-inositol-4,5-bisphosphate) + phosphate</text>
        <dbReference type="Rhea" id="RHEA:43560"/>
        <dbReference type="ChEBI" id="CHEBI:15377"/>
        <dbReference type="ChEBI" id="CHEBI:43474"/>
        <dbReference type="ChEBI" id="CHEBI:83420"/>
        <dbReference type="ChEBI" id="CHEBI:83423"/>
    </reaction>
    <physiologicalReaction direction="left-to-right" evidence="12">
        <dbReference type="Rhea" id="RHEA:43561"/>
    </physiologicalReaction>
</comment>
<comment type="catalytic activity">
    <reaction evidence="19">
        <text>O-phospho-L-seryl-[protein] + H2O = L-seryl-[protein] + phosphate</text>
        <dbReference type="Rhea" id="RHEA:20629"/>
        <dbReference type="Rhea" id="RHEA-COMP:9863"/>
        <dbReference type="Rhea" id="RHEA-COMP:11604"/>
        <dbReference type="ChEBI" id="CHEBI:15377"/>
        <dbReference type="ChEBI" id="CHEBI:29999"/>
        <dbReference type="ChEBI" id="CHEBI:43474"/>
        <dbReference type="ChEBI" id="CHEBI:83421"/>
        <dbReference type="EC" id="3.1.3.16"/>
    </reaction>
    <physiologicalReaction direction="left-to-right" evidence="19">
        <dbReference type="Rhea" id="RHEA:20630"/>
    </physiologicalReaction>
</comment>
<dbReference type="SMART" id="SM00404">
    <property type="entry name" value="PTPc_motif"/>
    <property type="match status" value="1"/>
</dbReference>
<dbReference type="InterPro" id="IPR003595">
    <property type="entry name" value="Tyr_Pase_cat"/>
</dbReference>
<dbReference type="GO" id="GO:0048870">
    <property type="term" value="P:cell motility"/>
    <property type="evidence" value="ECO:0007669"/>
    <property type="project" value="TreeGrafter"/>
</dbReference>
<dbReference type="InterPro" id="IPR045101">
    <property type="entry name" value="PTP_PTEN"/>
</dbReference>